<feature type="transmembrane region" description="Helical" evidence="13">
    <location>
        <begin position="112"/>
        <end position="129"/>
    </location>
</feature>
<accession>A0A4Y1YLY4</accession>
<evidence type="ECO:0000256" key="8">
    <source>
        <dbReference type="ARBA" id="ARBA00022989"/>
    </source>
</evidence>
<evidence type="ECO:0000256" key="3">
    <source>
        <dbReference type="ARBA" id="ARBA00007244"/>
    </source>
</evidence>
<dbReference type="SUPFAM" id="SSF81343">
    <property type="entry name" value="Fumarate reductase respiratory complex transmembrane subunits"/>
    <property type="match status" value="1"/>
</dbReference>
<dbReference type="EMBL" id="AP019755">
    <property type="protein sequence ID" value="BBL34729.1"/>
    <property type="molecule type" value="Genomic_DNA"/>
</dbReference>
<organism evidence="14 15">
    <name type="scientific">Nitrosomonas stercoris</name>
    <dbReference type="NCBI Taxonomy" id="1444684"/>
    <lineage>
        <taxon>Bacteria</taxon>
        <taxon>Pseudomonadati</taxon>
        <taxon>Pseudomonadota</taxon>
        <taxon>Betaproteobacteria</taxon>
        <taxon>Nitrosomonadales</taxon>
        <taxon>Nitrosomonadaceae</taxon>
        <taxon>Nitrosomonas</taxon>
    </lineage>
</organism>
<evidence type="ECO:0000256" key="2">
    <source>
        <dbReference type="ARBA" id="ARBA00004370"/>
    </source>
</evidence>
<comment type="subcellular location">
    <subcellularLocation>
        <location evidence="2">Membrane</location>
    </subcellularLocation>
</comment>
<proteinExistence type="inferred from homology"/>
<dbReference type="PIRSF" id="PIRSF000178">
    <property type="entry name" value="SDH_cyt_b560"/>
    <property type="match status" value="1"/>
</dbReference>
<evidence type="ECO:0000256" key="6">
    <source>
        <dbReference type="ARBA" id="ARBA00022692"/>
    </source>
</evidence>
<keyword evidence="8 13" id="KW-1133">Transmembrane helix</keyword>
<dbReference type="GO" id="GO:0046872">
    <property type="term" value="F:metal ion binding"/>
    <property type="evidence" value="ECO:0007669"/>
    <property type="project" value="UniProtKB-KW"/>
</dbReference>
<evidence type="ECO:0000256" key="1">
    <source>
        <dbReference type="ARBA" id="ARBA00004050"/>
    </source>
</evidence>
<dbReference type="Proteomes" id="UP000316473">
    <property type="component" value="Chromosome"/>
</dbReference>
<dbReference type="GO" id="GO:0005886">
    <property type="term" value="C:plasma membrane"/>
    <property type="evidence" value="ECO:0007669"/>
    <property type="project" value="TreeGrafter"/>
</dbReference>
<comment type="similarity">
    <text evidence="3">Belongs to the cytochrome b560 family.</text>
</comment>
<keyword evidence="9 12" id="KW-0408">Iron</keyword>
<dbReference type="GO" id="GO:0006099">
    <property type="term" value="P:tricarboxylic acid cycle"/>
    <property type="evidence" value="ECO:0007669"/>
    <property type="project" value="InterPro"/>
</dbReference>
<evidence type="ECO:0000256" key="5">
    <source>
        <dbReference type="ARBA" id="ARBA00022617"/>
    </source>
</evidence>
<evidence type="ECO:0000256" key="4">
    <source>
        <dbReference type="ARBA" id="ARBA00020076"/>
    </source>
</evidence>
<name>A0A4Y1YLY4_9PROT</name>
<dbReference type="Pfam" id="PF01127">
    <property type="entry name" value="Sdh_cyt"/>
    <property type="match status" value="1"/>
</dbReference>
<dbReference type="AlphaFoldDB" id="A0A4Y1YLY4"/>
<evidence type="ECO:0000256" key="9">
    <source>
        <dbReference type="ARBA" id="ARBA00023004"/>
    </source>
</evidence>
<reference evidence="14 15" key="1">
    <citation type="submission" date="2019-06" db="EMBL/GenBank/DDBJ databases">
        <title>Nitrosomonas stercoris KYUHI-S whole genome shotgun sequence.</title>
        <authorList>
            <person name="Nakagawa T."/>
            <person name="Tsuchiya Y."/>
            <person name="Takahashi R."/>
        </authorList>
    </citation>
    <scope>NUCLEOTIDE SEQUENCE [LARGE SCALE GENOMIC DNA]</scope>
    <source>
        <strain evidence="14 15">KYUHI-S</strain>
    </source>
</reference>
<keyword evidence="6 13" id="KW-0812">Transmembrane</keyword>
<dbReference type="InterPro" id="IPR000701">
    <property type="entry name" value="SuccDH_FuR_B_TM-su"/>
</dbReference>
<evidence type="ECO:0000256" key="7">
    <source>
        <dbReference type="ARBA" id="ARBA00022723"/>
    </source>
</evidence>
<protein>
    <recommendedName>
        <fullName evidence="4">Succinate dehydrogenase cytochrome b556 subunit</fullName>
    </recommendedName>
</protein>
<evidence type="ECO:0000313" key="15">
    <source>
        <dbReference type="Proteomes" id="UP000316473"/>
    </source>
</evidence>
<gene>
    <name evidence="14" type="ORF">Nstercoris_00971</name>
</gene>
<dbReference type="Gene3D" id="1.20.1300.10">
    <property type="entry name" value="Fumarate reductase/succinate dehydrogenase, transmembrane subunit"/>
    <property type="match status" value="1"/>
</dbReference>
<sequence length="130" mass="15060">METQYPAKRRPKYLNLLKIREPLPAIISILHRISGVLLFFPGIPLLLYGLQLLLASPESFAYLQSILAHPLSKLLLIFTIWLFLHHFFAGIRHLGLDMHYGLQLQQARFSSKLVLIFNVILTVLMGIWLW</sequence>
<keyword evidence="15" id="KW-1185">Reference proteome</keyword>
<keyword evidence="10 13" id="KW-0472">Membrane</keyword>
<dbReference type="PANTHER" id="PTHR10978">
    <property type="entry name" value="SUCCINATE DEHYDROGENASE CYTOCHROME B560 SUBUNIT"/>
    <property type="match status" value="1"/>
</dbReference>
<feature type="transmembrane region" description="Helical" evidence="13">
    <location>
        <begin position="36"/>
        <end position="54"/>
    </location>
</feature>
<feature type="transmembrane region" description="Helical" evidence="13">
    <location>
        <begin position="74"/>
        <end position="91"/>
    </location>
</feature>
<dbReference type="InterPro" id="IPR014314">
    <property type="entry name" value="Succ_DH_cytb556"/>
</dbReference>
<comment type="subunit">
    <text evidence="11">Part of an enzyme complex containing four subunits: a flavoprotein, an iron-sulfur protein, plus two membrane-anchoring proteins, SdhC and SdhD. The complex can form homotrimers.</text>
</comment>
<comment type="function">
    <text evidence="1">Membrane-anchoring subunit of succinate dehydrogenase (SDH).</text>
</comment>
<evidence type="ECO:0000256" key="10">
    <source>
        <dbReference type="ARBA" id="ARBA00023136"/>
    </source>
</evidence>
<evidence type="ECO:0000256" key="13">
    <source>
        <dbReference type="SAM" id="Phobius"/>
    </source>
</evidence>
<dbReference type="KEGG" id="nst:Nstercoris_00971"/>
<evidence type="ECO:0000256" key="11">
    <source>
        <dbReference type="ARBA" id="ARBA00025912"/>
    </source>
</evidence>
<keyword evidence="7 12" id="KW-0479">Metal-binding</keyword>
<comment type="cofactor">
    <cofactor evidence="12">
        <name>heme</name>
        <dbReference type="ChEBI" id="CHEBI:30413"/>
    </cofactor>
    <text evidence="12">The heme is bound between the two transmembrane subunits.</text>
</comment>
<dbReference type="InterPro" id="IPR034804">
    <property type="entry name" value="SQR/QFR_C/D"/>
</dbReference>
<feature type="binding site" description="axial binding residue" evidence="12">
    <location>
        <position position="86"/>
    </location>
    <ligand>
        <name>heme</name>
        <dbReference type="ChEBI" id="CHEBI:30413"/>
        <note>ligand shared with second transmembrane subunit</note>
    </ligand>
    <ligandPart>
        <name>Fe</name>
        <dbReference type="ChEBI" id="CHEBI:18248"/>
    </ligandPart>
</feature>
<evidence type="ECO:0000313" key="14">
    <source>
        <dbReference type="EMBL" id="BBL34729.1"/>
    </source>
</evidence>
<evidence type="ECO:0000256" key="12">
    <source>
        <dbReference type="PIRSR" id="PIRSR000178-1"/>
    </source>
</evidence>
<dbReference type="NCBIfam" id="TIGR02970">
    <property type="entry name" value="succ_dehyd_cytB"/>
    <property type="match status" value="1"/>
</dbReference>
<keyword evidence="5 12" id="KW-0349">Heme</keyword>
<dbReference type="CDD" id="cd03499">
    <property type="entry name" value="SQR_TypeC_SdhC"/>
    <property type="match status" value="1"/>
</dbReference>
<dbReference type="GO" id="GO:0009055">
    <property type="term" value="F:electron transfer activity"/>
    <property type="evidence" value="ECO:0007669"/>
    <property type="project" value="InterPro"/>
</dbReference>
<dbReference type="PANTHER" id="PTHR10978:SF5">
    <property type="entry name" value="SUCCINATE DEHYDROGENASE CYTOCHROME B560 SUBUNIT, MITOCHONDRIAL"/>
    <property type="match status" value="1"/>
</dbReference>